<keyword evidence="2" id="KW-0812">Transmembrane</keyword>
<organism evidence="5 6">
    <name type="scientific">Thalassiosira pseudonana</name>
    <name type="common">Marine diatom</name>
    <name type="synonym">Cyclotella nana</name>
    <dbReference type="NCBI Taxonomy" id="35128"/>
    <lineage>
        <taxon>Eukaryota</taxon>
        <taxon>Sar</taxon>
        <taxon>Stramenopiles</taxon>
        <taxon>Ochrophyta</taxon>
        <taxon>Bacillariophyta</taxon>
        <taxon>Coscinodiscophyceae</taxon>
        <taxon>Thalassiosirophycidae</taxon>
        <taxon>Thalassiosirales</taxon>
        <taxon>Thalassiosiraceae</taxon>
        <taxon>Thalassiosira</taxon>
    </lineage>
</organism>
<protein>
    <recommendedName>
        <fullName evidence="4">VTT domain-containing protein</fullName>
    </recommendedName>
</protein>
<reference evidence="5 6" key="2">
    <citation type="journal article" date="2008" name="Nature">
        <title>The Phaeodactylum genome reveals the evolutionary history of diatom genomes.</title>
        <authorList>
            <person name="Bowler C."/>
            <person name="Allen A.E."/>
            <person name="Badger J.H."/>
            <person name="Grimwood J."/>
            <person name="Jabbari K."/>
            <person name="Kuo A."/>
            <person name="Maheswari U."/>
            <person name="Martens C."/>
            <person name="Maumus F."/>
            <person name="Otillar R.P."/>
            <person name="Rayko E."/>
            <person name="Salamov A."/>
            <person name="Vandepoele K."/>
            <person name="Beszteri B."/>
            <person name="Gruber A."/>
            <person name="Heijde M."/>
            <person name="Katinka M."/>
            <person name="Mock T."/>
            <person name="Valentin K."/>
            <person name="Verret F."/>
            <person name="Berges J.A."/>
            <person name="Brownlee C."/>
            <person name="Cadoret J.P."/>
            <person name="Chiovitti A."/>
            <person name="Choi C.J."/>
            <person name="Coesel S."/>
            <person name="De Martino A."/>
            <person name="Detter J.C."/>
            <person name="Durkin C."/>
            <person name="Falciatore A."/>
            <person name="Fournet J."/>
            <person name="Haruta M."/>
            <person name="Huysman M.J."/>
            <person name="Jenkins B.D."/>
            <person name="Jiroutova K."/>
            <person name="Jorgensen R.E."/>
            <person name="Joubert Y."/>
            <person name="Kaplan A."/>
            <person name="Kroger N."/>
            <person name="Kroth P.G."/>
            <person name="La Roche J."/>
            <person name="Lindquist E."/>
            <person name="Lommer M."/>
            <person name="Martin-Jezequel V."/>
            <person name="Lopez P.J."/>
            <person name="Lucas S."/>
            <person name="Mangogna M."/>
            <person name="McGinnis K."/>
            <person name="Medlin L.K."/>
            <person name="Montsant A."/>
            <person name="Oudot-Le Secq M.P."/>
            <person name="Napoli C."/>
            <person name="Obornik M."/>
            <person name="Parker M.S."/>
            <person name="Petit J.L."/>
            <person name="Porcel B.M."/>
            <person name="Poulsen N."/>
            <person name="Robison M."/>
            <person name="Rychlewski L."/>
            <person name="Rynearson T.A."/>
            <person name="Schmutz J."/>
            <person name="Shapiro H."/>
            <person name="Siaut M."/>
            <person name="Stanley M."/>
            <person name="Sussman M.R."/>
            <person name="Taylor A.R."/>
            <person name="Vardi A."/>
            <person name="von Dassow P."/>
            <person name="Vyverman W."/>
            <person name="Willis A."/>
            <person name="Wyrwicz L.S."/>
            <person name="Rokhsar D.S."/>
            <person name="Weissenbach J."/>
            <person name="Armbrust E.V."/>
            <person name="Green B.R."/>
            <person name="Van de Peer Y."/>
            <person name="Grigoriev I.V."/>
        </authorList>
    </citation>
    <scope>NUCLEOTIDE SEQUENCE [LARGE SCALE GENOMIC DNA]</scope>
    <source>
        <strain evidence="5 6">CCMP1335</strain>
    </source>
</reference>
<dbReference type="InParanoid" id="B8LC40"/>
<name>B8LC40_THAPS</name>
<evidence type="ECO:0000256" key="1">
    <source>
        <dbReference type="SAM" id="MobiDB-lite"/>
    </source>
</evidence>
<feature type="transmembrane region" description="Helical" evidence="2">
    <location>
        <begin position="200"/>
        <end position="221"/>
    </location>
</feature>
<accession>B8LC40</accession>
<evidence type="ECO:0000256" key="3">
    <source>
        <dbReference type="SAM" id="SignalP"/>
    </source>
</evidence>
<dbReference type="PANTHER" id="PTHR46826:SF1">
    <property type="entry name" value="TVP38_TMEM64 FAMILY MEMBRANE PROTEIN YDJX"/>
    <property type="match status" value="1"/>
</dbReference>
<proteinExistence type="predicted"/>
<evidence type="ECO:0000313" key="6">
    <source>
        <dbReference type="Proteomes" id="UP000001449"/>
    </source>
</evidence>
<feature type="signal peptide" evidence="3">
    <location>
        <begin position="1"/>
        <end position="25"/>
    </location>
</feature>
<dbReference type="InterPro" id="IPR053240">
    <property type="entry name" value="VTT_domain"/>
</dbReference>
<evidence type="ECO:0000313" key="5">
    <source>
        <dbReference type="EMBL" id="EED87150.1"/>
    </source>
</evidence>
<feature type="compositionally biased region" description="Polar residues" evidence="1">
    <location>
        <begin position="55"/>
        <end position="66"/>
    </location>
</feature>
<reference evidence="5 6" key="1">
    <citation type="journal article" date="2004" name="Science">
        <title>The genome of the diatom Thalassiosira pseudonana: ecology, evolution, and metabolism.</title>
        <authorList>
            <person name="Armbrust E.V."/>
            <person name="Berges J.A."/>
            <person name="Bowler C."/>
            <person name="Green B.R."/>
            <person name="Martinez D."/>
            <person name="Putnam N.H."/>
            <person name="Zhou S."/>
            <person name="Allen A.E."/>
            <person name="Apt K.E."/>
            <person name="Bechner M."/>
            <person name="Brzezinski M.A."/>
            <person name="Chaal B.K."/>
            <person name="Chiovitti A."/>
            <person name="Davis A.K."/>
            <person name="Demarest M.S."/>
            <person name="Detter J.C."/>
            <person name="Glavina T."/>
            <person name="Goodstein D."/>
            <person name="Hadi M.Z."/>
            <person name="Hellsten U."/>
            <person name="Hildebrand M."/>
            <person name="Jenkins B.D."/>
            <person name="Jurka J."/>
            <person name="Kapitonov V.V."/>
            <person name="Kroger N."/>
            <person name="Lau W.W."/>
            <person name="Lane T.W."/>
            <person name="Larimer F.W."/>
            <person name="Lippmeier J.C."/>
            <person name="Lucas S."/>
            <person name="Medina M."/>
            <person name="Montsant A."/>
            <person name="Obornik M."/>
            <person name="Parker M.S."/>
            <person name="Palenik B."/>
            <person name="Pazour G.J."/>
            <person name="Richardson P.M."/>
            <person name="Rynearson T.A."/>
            <person name="Saito M.A."/>
            <person name="Schwartz D.C."/>
            <person name="Thamatrakoln K."/>
            <person name="Valentin K."/>
            <person name="Vardi A."/>
            <person name="Wilkerson F.P."/>
            <person name="Rokhsar D.S."/>
        </authorList>
    </citation>
    <scope>NUCLEOTIDE SEQUENCE [LARGE SCALE GENOMIC DNA]</scope>
    <source>
        <strain evidence="5 6">CCMP1335</strain>
    </source>
</reference>
<dbReference type="AlphaFoldDB" id="B8LC40"/>
<dbReference type="RefSeq" id="XP_002296454.1">
    <property type="nucleotide sequence ID" value="XM_002296418.1"/>
</dbReference>
<keyword evidence="2" id="KW-0472">Membrane</keyword>
<evidence type="ECO:0000259" key="4">
    <source>
        <dbReference type="Pfam" id="PF09335"/>
    </source>
</evidence>
<dbReference type="EMBL" id="DS999415">
    <property type="protein sequence ID" value="EED87150.1"/>
    <property type="molecule type" value="Genomic_DNA"/>
</dbReference>
<feature type="chain" id="PRO_5002877071" description="VTT domain-containing protein" evidence="3">
    <location>
        <begin position="26"/>
        <end position="387"/>
    </location>
</feature>
<evidence type="ECO:0000256" key="2">
    <source>
        <dbReference type="SAM" id="Phobius"/>
    </source>
</evidence>
<feature type="transmembrane region" description="Helical" evidence="2">
    <location>
        <begin position="311"/>
        <end position="332"/>
    </location>
</feature>
<feature type="transmembrane region" description="Helical" evidence="2">
    <location>
        <begin position="143"/>
        <end position="161"/>
    </location>
</feature>
<feature type="domain" description="VTT" evidence="4">
    <location>
        <begin position="220"/>
        <end position="334"/>
    </location>
</feature>
<keyword evidence="3" id="KW-0732">Signal</keyword>
<feature type="transmembrane region" description="Helical" evidence="2">
    <location>
        <begin position="287"/>
        <end position="305"/>
    </location>
</feature>
<dbReference type="Pfam" id="PF09335">
    <property type="entry name" value="VTT_dom"/>
    <property type="match status" value="1"/>
</dbReference>
<dbReference type="PaxDb" id="35128-Thaps8808"/>
<dbReference type="OMA" id="LMEDIWE"/>
<dbReference type="PANTHER" id="PTHR46826">
    <property type="match status" value="1"/>
</dbReference>
<keyword evidence="2" id="KW-1133">Transmembrane helix</keyword>
<dbReference type="Proteomes" id="UP000001449">
    <property type="component" value="Chromosome 11"/>
</dbReference>
<dbReference type="KEGG" id="tps:THAPSDRAFT_8808"/>
<dbReference type="eggNOG" id="KOG3140">
    <property type="taxonomic scope" value="Eukaryota"/>
</dbReference>
<sequence length="387" mass="41676">MNCSKRSMASCLLIGIASSIQDVDSFQPPFANPIASQSYSTNFHRSHSLSPLHARSSSPLKPTSARNSNFVDKSSKNNNNKQQIKSAKCNNNKLEDITNDLMEDIWELDLETSSLSNDPQSSLQNNSIEDGESLDLYGDSSKWILTGGAVLVIAAAYALAVTMSADLGIDLEWGQLTKDPSSAFETILHSLEKFDPQKGMIYFSSFYVLAEILAIPAVPILTASSGYLFGLLPGTTACLFSASIAASISFVIGRTLLRGYVEGVLADNPKFQTMDTAIEKEGFKLMLLLRLSPLFPFALSNYLYGASSIRFGPYFFGTLLGFAPGTFAYVYAGDVGRALTIDSASSEPWYVYLGGLAVVAGLIKIAGDVASGVIDAMEAEAEDEVQF</sequence>
<gene>
    <name evidence="5" type="ORF">THAPSDRAFT_8808</name>
</gene>
<feature type="compositionally biased region" description="Low complexity" evidence="1">
    <location>
        <begin position="67"/>
        <end position="86"/>
    </location>
</feature>
<keyword evidence="6" id="KW-1185">Reference proteome</keyword>
<feature type="region of interest" description="Disordered" evidence="1">
    <location>
        <begin position="46"/>
        <end position="88"/>
    </location>
</feature>
<dbReference type="HOGENOM" id="CLU_714762_0_0_1"/>
<dbReference type="GeneID" id="7448352"/>
<dbReference type="InterPro" id="IPR032816">
    <property type="entry name" value="VTT_dom"/>
</dbReference>
<feature type="transmembrane region" description="Helical" evidence="2">
    <location>
        <begin position="227"/>
        <end position="252"/>
    </location>
</feature>